<dbReference type="Gene3D" id="3.30.1330.60">
    <property type="entry name" value="OmpA-like domain"/>
    <property type="match status" value="1"/>
</dbReference>
<dbReference type="Proteomes" id="UP001339883">
    <property type="component" value="Unassembled WGS sequence"/>
</dbReference>
<dbReference type="Pfam" id="PF00691">
    <property type="entry name" value="OmpA"/>
    <property type="match status" value="1"/>
</dbReference>
<keyword evidence="2 4" id="KW-0472">Membrane</keyword>
<evidence type="ECO:0000256" key="1">
    <source>
        <dbReference type="ARBA" id="ARBA00004442"/>
    </source>
</evidence>
<evidence type="ECO:0000259" key="5">
    <source>
        <dbReference type="PROSITE" id="PS51123"/>
    </source>
</evidence>
<evidence type="ECO:0000313" key="6">
    <source>
        <dbReference type="EMBL" id="MEB5477309.1"/>
    </source>
</evidence>
<dbReference type="CDD" id="cd07185">
    <property type="entry name" value="OmpA_C-like"/>
    <property type="match status" value="1"/>
</dbReference>
<dbReference type="SUPFAM" id="SSF103088">
    <property type="entry name" value="OmpA-like"/>
    <property type="match status" value="1"/>
</dbReference>
<proteinExistence type="predicted"/>
<dbReference type="PANTHER" id="PTHR30329">
    <property type="entry name" value="STATOR ELEMENT OF FLAGELLAR MOTOR COMPLEX"/>
    <property type="match status" value="1"/>
</dbReference>
<keyword evidence="3" id="KW-0998">Cell outer membrane</keyword>
<name>A0ABU6DTX7_9GAMM</name>
<accession>A0ABU6DTX7</accession>
<comment type="caution">
    <text evidence="6">The sequence shown here is derived from an EMBL/GenBank/DDBJ whole genome shotgun (WGS) entry which is preliminary data.</text>
</comment>
<dbReference type="InterPro" id="IPR006664">
    <property type="entry name" value="OMP_bac"/>
</dbReference>
<dbReference type="PANTHER" id="PTHR30329:SF21">
    <property type="entry name" value="LIPOPROTEIN YIAD-RELATED"/>
    <property type="match status" value="1"/>
</dbReference>
<dbReference type="PRINTS" id="PR01021">
    <property type="entry name" value="OMPADOMAIN"/>
</dbReference>
<feature type="domain" description="OmpA-like" evidence="5">
    <location>
        <begin position="140"/>
        <end position="254"/>
    </location>
</feature>
<dbReference type="PROSITE" id="PS51123">
    <property type="entry name" value="OMPA_2"/>
    <property type="match status" value="1"/>
</dbReference>
<gene>
    <name evidence="6" type="ORF">I2F25_09685</name>
</gene>
<evidence type="ECO:0000313" key="7">
    <source>
        <dbReference type="Proteomes" id="UP001339883"/>
    </source>
</evidence>
<reference evidence="6 7" key="1">
    <citation type="submission" date="2019-08" db="EMBL/GenBank/DDBJ databases">
        <title>Five species of Acinetobacter isolated from floral nectar and animal pollinators.</title>
        <authorList>
            <person name="Hendry T.A."/>
        </authorList>
    </citation>
    <scope>NUCLEOTIDE SEQUENCE [LARGE SCALE GENOMIC DNA]</scope>
    <source>
        <strain evidence="6 7">MD18.27</strain>
    </source>
</reference>
<dbReference type="InterPro" id="IPR036737">
    <property type="entry name" value="OmpA-like_sf"/>
</dbReference>
<organism evidence="6 7">
    <name type="scientific">Acinetobacter pollinis</name>
    <dbReference type="NCBI Taxonomy" id="2605270"/>
    <lineage>
        <taxon>Bacteria</taxon>
        <taxon>Pseudomonadati</taxon>
        <taxon>Pseudomonadota</taxon>
        <taxon>Gammaproteobacteria</taxon>
        <taxon>Moraxellales</taxon>
        <taxon>Moraxellaceae</taxon>
        <taxon>Acinetobacter</taxon>
    </lineage>
</organism>
<dbReference type="Gene3D" id="3.40.1520.20">
    <property type="match status" value="1"/>
</dbReference>
<evidence type="ECO:0000256" key="4">
    <source>
        <dbReference type="PROSITE-ProRule" id="PRU00473"/>
    </source>
</evidence>
<dbReference type="InterPro" id="IPR006665">
    <property type="entry name" value="OmpA-like"/>
</dbReference>
<dbReference type="EMBL" id="VTDN01000007">
    <property type="protein sequence ID" value="MEB5477309.1"/>
    <property type="molecule type" value="Genomic_DNA"/>
</dbReference>
<sequence length="254" mass="27932">MNRLMLKSVITNCIMIASLGLTQLGHTQPIIIDGVVPNEASKKTVLDKLRSVYGNDQVVDQIEVRSVSAPHDWISAVEKLINNDLKKVKQGQLTVQGTHVELTGKISDQNDKAIRTAFQSVVDPIFDFNSNLSIDMKEQKIVDDALKNRIIEFESGSAILTVTGQRILDEMALALQKLNGKSIKIIGHTDSSGDLKKNTLLSHDRAEAVKKYLISKGINPSSLSAYGLGSEKPVADNTTAEGRKKNRRIEFEVI</sequence>
<dbReference type="InterPro" id="IPR050330">
    <property type="entry name" value="Bact_OuterMem_StrucFunc"/>
</dbReference>
<comment type="subcellular location">
    <subcellularLocation>
        <location evidence="1">Cell outer membrane</location>
    </subcellularLocation>
</comment>
<evidence type="ECO:0000256" key="2">
    <source>
        <dbReference type="ARBA" id="ARBA00023136"/>
    </source>
</evidence>
<protein>
    <submittedName>
        <fullName evidence="6">OmpA family protein</fullName>
    </submittedName>
</protein>
<keyword evidence="7" id="KW-1185">Reference proteome</keyword>
<evidence type="ECO:0000256" key="3">
    <source>
        <dbReference type="ARBA" id="ARBA00023237"/>
    </source>
</evidence>